<dbReference type="OrthoDB" id="7110615at2759"/>
<reference evidence="1" key="2">
    <citation type="submission" date="2022-10" db="EMBL/GenBank/DDBJ databases">
        <authorList>
            <consortium name="ENA_rothamsted_submissions"/>
            <consortium name="culmorum"/>
            <person name="King R."/>
        </authorList>
    </citation>
    <scope>NUCLEOTIDE SEQUENCE</scope>
</reference>
<dbReference type="InterPro" id="IPR036865">
    <property type="entry name" value="CRAL-TRIO_dom_sf"/>
</dbReference>
<keyword evidence="2" id="KW-1185">Reference proteome</keyword>
<gene>
    <name evidence="1" type="ORF">DIATSA_LOCUS9141</name>
</gene>
<evidence type="ECO:0000313" key="2">
    <source>
        <dbReference type="Proteomes" id="UP001153714"/>
    </source>
</evidence>
<dbReference type="Gene3D" id="3.40.525.10">
    <property type="entry name" value="CRAL-TRIO lipid binding domain"/>
    <property type="match status" value="1"/>
</dbReference>
<accession>A0A9N9R882</accession>
<dbReference type="GO" id="GO:1902936">
    <property type="term" value="F:phosphatidylinositol bisphosphate binding"/>
    <property type="evidence" value="ECO:0007669"/>
    <property type="project" value="TreeGrafter"/>
</dbReference>
<sequence>MSFKEGEHPLYPFTEKEKLEIRKQLGMKESTIQDDIDAIMDWFKKQPHLVDAGITSAMVERILIIAKGSLEKTKQRIDGLYKYRSLAPELIQNREKELSPHCGDLWSFYRQAAMPKLYKGHRISVIKIDNPDPNSFFVDVLFRNTFMLGDIRLHHDYMFGEIWIIDIEHAVIGHLLRLNPIIMHKTAQIFQISTKKNSKPRELLNS</sequence>
<dbReference type="PANTHER" id="PTHR10174:SF222">
    <property type="entry name" value="GH10083P-RELATED"/>
    <property type="match status" value="1"/>
</dbReference>
<dbReference type="AlphaFoldDB" id="A0A9N9R882"/>
<organism evidence="1 2">
    <name type="scientific">Diatraea saccharalis</name>
    <name type="common">sugarcane borer</name>
    <dbReference type="NCBI Taxonomy" id="40085"/>
    <lineage>
        <taxon>Eukaryota</taxon>
        <taxon>Metazoa</taxon>
        <taxon>Ecdysozoa</taxon>
        <taxon>Arthropoda</taxon>
        <taxon>Hexapoda</taxon>
        <taxon>Insecta</taxon>
        <taxon>Pterygota</taxon>
        <taxon>Neoptera</taxon>
        <taxon>Endopterygota</taxon>
        <taxon>Lepidoptera</taxon>
        <taxon>Glossata</taxon>
        <taxon>Ditrysia</taxon>
        <taxon>Pyraloidea</taxon>
        <taxon>Crambidae</taxon>
        <taxon>Crambinae</taxon>
        <taxon>Diatraea</taxon>
    </lineage>
</organism>
<dbReference type="InterPro" id="IPR036273">
    <property type="entry name" value="CRAL/TRIO_N_dom_sf"/>
</dbReference>
<dbReference type="Proteomes" id="UP001153714">
    <property type="component" value="Chromosome 3"/>
</dbReference>
<evidence type="ECO:0000313" key="1">
    <source>
        <dbReference type="EMBL" id="CAG9791532.1"/>
    </source>
</evidence>
<protein>
    <submittedName>
        <fullName evidence="1">Uncharacterized protein</fullName>
    </submittedName>
</protein>
<dbReference type="SUPFAM" id="SSF46938">
    <property type="entry name" value="CRAL/TRIO N-terminal domain"/>
    <property type="match status" value="1"/>
</dbReference>
<proteinExistence type="predicted"/>
<dbReference type="EMBL" id="OU893334">
    <property type="protein sequence ID" value="CAG9791532.1"/>
    <property type="molecule type" value="Genomic_DNA"/>
</dbReference>
<reference evidence="1" key="1">
    <citation type="submission" date="2021-12" db="EMBL/GenBank/DDBJ databases">
        <authorList>
            <person name="King R."/>
        </authorList>
    </citation>
    <scope>NUCLEOTIDE SEQUENCE</scope>
</reference>
<dbReference type="GO" id="GO:0016020">
    <property type="term" value="C:membrane"/>
    <property type="evidence" value="ECO:0007669"/>
    <property type="project" value="TreeGrafter"/>
</dbReference>
<dbReference type="PANTHER" id="PTHR10174">
    <property type="entry name" value="ALPHA-TOCOPHEROL TRANSFER PROTEIN-RELATED"/>
    <property type="match status" value="1"/>
</dbReference>
<name>A0A9N9R882_9NEOP</name>